<evidence type="ECO:0000313" key="8">
    <source>
        <dbReference type="Proteomes" id="UP000193642"/>
    </source>
</evidence>
<dbReference type="STRING" id="329046.A0A1Y2CN37"/>
<comment type="caution">
    <text evidence="7">The sequence shown here is derived from an EMBL/GenBank/DDBJ whole genome shotgun (WGS) entry which is preliminary data.</text>
</comment>
<dbReference type="PANTHER" id="PTHR18921">
    <property type="entry name" value="MYOSIN HEAVY CHAIN - RELATED"/>
    <property type="match status" value="1"/>
</dbReference>
<dbReference type="InterPro" id="IPR000237">
    <property type="entry name" value="GRIP_dom"/>
</dbReference>
<dbReference type="GO" id="GO:0031267">
    <property type="term" value="F:small GTPase binding"/>
    <property type="evidence" value="ECO:0007669"/>
    <property type="project" value="TreeGrafter"/>
</dbReference>
<keyword evidence="3 4" id="KW-0175">Coiled coil</keyword>
<accession>A0A1Y2CN37</accession>
<dbReference type="InterPro" id="IPR019459">
    <property type="entry name" value="GRAB"/>
</dbReference>
<reference evidence="7 8" key="1">
    <citation type="submission" date="2016-07" db="EMBL/GenBank/DDBJ databases">
        <title>Pervasive Adenine N6-methylation of Active Genes in Fungi.</title>
        <authorList>
            <consortium name="DOE Joint Genome Institute"/>
            <person name="Mondo S.J."/>
            <person name="Dannebaum R.O."/>
            <person name="Kuo R.C."/>
            <person name="Labutti K."/>
            <person name="Haridas S."/>
            <person name="Kuo A."/>
            <person name="Salamov A."/>
            <person name="Ahrendt S.R."/>
            <person name="Lipzen A."/>
            <person name="Sullivan W."/>
            <person name="Andreopoulos W.B."/>
            <person name="Clum A."/>
            <person name="Lindquist E."/>
            <person name="Daum C."/>
            <person name="Ramamoorthy G.K."/>
            <person name="Gryganskyi A."/>
            <person name="Culley D."/>
            <person name="Magnuson J.K."/>
            <person name="James T.Y."/>
            <person name="O'Malley M.A."/>
            <person name="Stajich J.E."/>
            <person name="Spatafora J.W."/>
            <person name="Visel A."/>
            <person name="Grigoriev I.V."/>
        </authorList>
    </citation>
    <scope>NUCLEOTIDE SEQUENCE [LARGE SCALE GENOMIC DNA]</scope>
    <source>
        <strain evidence="7 8">JEL800</strain>
    </source>
</reference>
<evidence type="ECO:0000256" key="4">
    <source>
        <dbReference type="SAM" id="Coils"/>
    </source>
</evidence>
<dbReference type="Pfam" id="PF10375">
    <property type="entry name" value="GRAB"/>
    <property type="match status" value="1"/>
</dbReference>
<organism evidence="7 8">
    <name type="scientific">Rhizoclosmatium globosum</name>
    <dbReference type="NCBI Taxonomy" id="329046"/>
    <lineage>
        <taxon>Eukaryota</taxon>
        <taxon>Fungi</taxon>
        <taxon>Fungi incertae sedis</taxon>
        <taxon>Chytridiomycota</taxon>
        <taxon>Chytridiomycota incertae sedis</taxon>
        <taxon>Chytridiomycetes</taxon>
        <taxon>Chytridiales</taxon>
        <taxon>Chytriomycetaceae</taxon>
        <taxon>Rhizoclosmatium</taxon>
    </lineage>
</organism>
<evidence type="ECO:0000256" key="5">
    <source>
        <dbReference type="SAM" id="MobiDB-lite"/>
    </source>
</evidence>
<keyword evidence="2" id="KW-0333">Golgi apparatus</keyword>
<feature type="coiled-coil region" evidence="4">
    <location>
        <begin position="5"/>
        <end position="32"/>
    </location>
</feature>
<evidence type="ECO:0000259" key="6">
    <source>
        <dbReference type="PROSITE" id="PS50913"/>
    </source>
</evidence>
<feature type="domain" description="GRIP" evidence="6">
    <location>
        <begin position="76"/>
        <end position="127"/>
    </location>
</feature>
<gene>
    <name evidence="7" type="ORF">BCR33DRAFT_782187</name>
</gene>
<protein>
    <recommendedName>
        <fullName evidence="6">GRIP domain-containing protein</fullName>
    </recommendedName>
</protein>
<evidence type="ECO:0000256" key="1">
    <source>
        <dbReference type="ARBA" id="ARBA00004555"/>
    </source>
</evidence>
<name>A0A1Y2CN37_9FUNG</name>
<sequence length="196" mass="20497">MSKQLATATSSLQEYRARAEQAESQLASVSETIASTSTTTDLTNQLAERTAEVGKLRGRIISLETYLSEAIRRAASADNQVDRRLISNLVVQFLGAPRGDSKRFEMLTVIASVLKLSDEEKVKEAGAGDAAAAAAAAAGRSLDGSMTPLRRDSVSGDVVSPGTEGGVMSPTAPKPPTRTGSALGFLAGWRGGDKKE</sequence>
<proteinExistence type="predicted"/>
<dbReference type="GO" id="GO:0005794">
    <property type="term" value="C:Golgi apparatus"/>
    <property type="evidence" value="ECO:0007669"/>
    <property type="project" value="UniProtKB-SubCell"/>
</dbReference>
<comment type="subcellular location">
    <subcellularLocation>
        <location evidence="1">Golgi apparatus</location>
    </subcellularLocation>
</comment>
<dbReference type="Proteomes" id="UP000193642">
    <property type="component" value="Unassembled WGS sequence"/>
</dbReference>
<dbReference type="OrthoDB" id="425925at2759"/>
<dbReference type="PROSITE" id="PS50913">
    <property type="entry name" value="GRIP"/>
    <property type="match status" value="1"/>
</dbReference>
<dbReference type="GO" id="GO:0006888">
    <property type="term" value="P:endoplasmic reticulum to Golgi vesicle-mediated transport"/>
    <property type="evidence" value="ECO:0007669"/>
    <property type="project" value="TreeGrafter"/>
</dbReference>
<feature type="region of interest" description="Disordered" evidence="5">
    <location>
        <begin position="140"/>
        <end position="196"/>
    </location>
</feature>
<evidence type="ECO:0000256" key="3">
    <source>
        <dbReference type="ARBA" id="ARBA00023054"/>
    </source>
</evidence>
<dbReference type="EMBL" id="MCGO01000011">
    <property type="protein sequence ID" value="ORY48458.1"/>
    <property type="molecule type" value="Genomic_DNA"/>
</dbReference>
<dbReference type="PANTHER" id="PTHR18921:SF2">
    <property type="entry name" value="THYROID RECEPTOR-INTERACTING PROTEIN 11"/>
    <property type="match status" value="1"/>
</dbReference>
<evidence type="ECO:0000256" key="2">
    <source>
        <dbReference type="ARBA" id="ARBA00023034"/>
    </source>
</evidence>
<dbReference type="GO" id="GO:0007030">
    <property type="term" value="P:Golgi organization"/>
    <property type="evidence" value="ECO:0007669"/>
    <property type="project" value="TreeGrafter"/>
</dbReference>
<dbReference type="AlphaFoldDB" id="A0A1Y2CN37"/>
<keyword evidence="8" id="KW-1185">Reference proteome</keyword>
<evidence type="ECO:0000313" key="7">
    <source>
        <dbReference type="EMBL" id="ORY48458.1"/>
    </source>
</evidence>